<feature type="domain" description="Major facilitator superfamily (MFS) profile" evidence="9">
    <location>
        <begin position="1"/>
        <end position="403"/>
    </location>
</feature>
<dbReference type="InterPro" id="IPR020846">
    <property type="entry name" value="MFS_dom"/>
</dbReference>
<accession>A0ABU2BZ75</accession>
<evidence type="ECO:0000256" key="6">
    <source>
        <dbReference type="ARBA" id="ARBA00023136"/>
    </source>
</evidence>
<evidence type="ECO:0000256" key="1">
    <source>
        <dbReference type="ARBA" id="ARBA00004651"/>
    </source>
</evidence>
<feature type="compositionally biased region" description="Low complexity" evidence="7">
    <location>
        <begin position="444"/>
        <end position="462"/>
    </location>
</feature>
<comment type="caution">
    <text evidence="10">The sequence shown here is derived from an EMBL/GenBank/DDBJ whole genome shotgun (WGS) entry which is preliminary data.</text>
</comment>
<feature type="transmembrane region" description="Helical" evidence="8">
    <location>
        <begin position="378"/>
        <end position="401"/>
    </location>
</feature>
<feature type="transmembrane region" description="Helical" evidence="8">
    <location>
        <begin position="36"/>
        <end position="67"/>
    </location>
</feature>
<comment type="subcellular location">
    <subcellularLocation>
        <location evidence="1">Cell membrane</location>
        <topology evidence="1">Multi-pass membrane protein</topology>
    </subcellularLocation>
</comment>
<dbReference type="RefSeq" id="WP_310304420.1">
    <property type="nucleotide sequence ID" value="NZ_BAAAPS010000005.1"/>
</dbReference>
<name>A0ABU2BZ75_9ACTN</name>
<dbReference type="Gene3D" id="1.20.1250.20">
    <property type="entry name" value="MFS general substrate transporter like domains"/>
    <property type="match status" value="1"/>
</dbReference>
<evidence type="ECO:0000256" key="2">
    <source>
        <dbReference type="ARBA" id="ARBA00022448"/>
    </source>
</evidence>
<feature type="transmembrane region" description="Helical" evidence="8">
    <location>
        <begin position="227"/>
        <end position="251"/>
    </location>
</feature>
<dbReference type="SUPFAM" id="SSF103473">
    <property type="entry name" value="MFS general substrate transporter"/>
    <property type="match status" value="1"/>
</dbReference>
<evidence type="ECO:0000256" key="3">
    <source>
        <dbReference type="ARBA" id="ARBA00022475"/>
    </source>
</evidence>
<evidence type="ECO:0000256" key="5">
    <source>
        <dbReference type="ARBA" id="ARBA00022989"/>
    </source>
</evidence>
<feature type="region of interest" description="Disordered" evidence="7">
    <location>
        <begin position="410"/>
        <end position="468"/>
    </location>
</feature>
<feature type="transmembrane region" description="Helical" evidence="8">
    <location>
        <begin position="349"/>
        <end position="372"/>
    </location>
</feature>
<evidence type="ECO:0000259" key="9">
    <source>
        <dbReference type="PROSITE" id="PS50850"/>
    </source>
</evidence>
<feature type="transmembrane region" description="Helical" evidence="8">
    <location>
        <begin position="289"/>
        <end position="309"/>
    </location>
</feature>
<keyword evidence="3" id="KW-1003">Cell membrane</keyword>
<evidence type="ECO:0000313" key="10">
    <source>
        <dbReference type="EMBL" id="MDR7363715.1"/>
    </source>
</evidence>
<keyword evidence="6 8" id="KW-0472">Membrane</keyword>
<keyword evidence="5 8" id="KW-1133">Transmembrane helix</keyword>
<keyword evidence="11" id="KW-1185">Reference proteome</keyword>
<proteinExistence type="predicted"/>
<reference evidence="10 11" key="1">
    <citation type="submission" date="2023-07" db="EMBL/GenBank/DDBJ databases">
        <title>Sequencing the genomes of 1000 actinobacteria strains.</title>
        <authorList>
            <person name="Klenk H.-P."/>
        </authorList>
    </citation>
    <scope>NUCLEOTIDE SEQUENCE [LARGE SCALE GENOMIC DNA]</scope>
    <source>
        <strain evidence="10 11">DSM 19426</strain>
    </source>
</reference>
<keyword evidence="4 8" id="KW-0812">Transmembrane</keyword>
<dbReference type="InterPro" id="IPR036259">
    <property type="entry name" value="MFS_trans_sf"/>
</dbReference>
<feature type="transmembrane region" description="Helical" evidence="8">
    <location>
        <begin position="173"/>
        <end position="196"/>
    </location>
</feature>
<sequence length="468" mass="49147">MSPTFRSLAHRDYRRYATGGFVSNVGTWMQRVAQDWLVLVVTGGSASALGITTGLQFLPILLFSAYAGALADRFPKRTMLMITQASMAVPAAVLGVLALTGSVQVWHIYAIAFSFGIATAFDAPVRQSFVSEMVGPDDLANAVSLNSVSFNAGRIVGPAVAGLMIAALGSGEWATGVVILVNAVSYLAVLTALLGVRAGRRDPARDRNAPKGRIRDAVAYLRTRPDLILVICVMGFTGTFGLNFQMTSALMATQVFDKGAGEYGILGTTMAFGSIAGSLIAARRERPTVRLVVVAAVVFGSIEVVFGLMPTYATFMLMTPLIGITAMTTITSANAVTQLTAPAHLRGRIMAIYLMVFMGGTPLGSPLIGWLADQFGARWSLIGGGIGTLVGTLGVLALLVARHGKDALYNPVGEPPLSTPGDPGRTGPADRDRAGQRPDPWVSDPADTTDPAAAVPRQVPVPARRRSA</sequence>
<organism evidence="10 11">
    <name type="scientific">Nocardioides marmoribigeumensis</name>
    <dbReference type="NCBI Taxonomy" id="433649"/>
    <lineage>
        <taxon>Bacteria</taxon>
        <taxon>Bacillati</taxon>
        <taxon>Actinomycetota</taxon>
        <taxon>Actinomycetes</taxon>
        <taxon>Propionibacteriales</taxon>
        <taxon>Nocardioidaceae</taxon>
        <taxon>Nocardioides</taxon>
    </lineage>
</organism>
<dbReference type="PANTHER" id="PTHR23513">
    <property type="entry name" value="INTEGRAL MEMBRANE EFFLUX PROTEIN-RELATED"/>
    <property type="match status" value="1"/>
</dbReference>
<dbReference type="PANTHER" id="PTHR23513:SF11">
    <property type="entry name" value="STAPHYLOFERRIN A TRANSPORTER"/>
    <property type="match status" value="1"/>
</dbReference>
<dbReference type="CDD" id="cd06173">
    <property type="entry name" value="MFS_MefA_like"/>
    <property type="match status" value="1"/>
</dbReference>
<dbReference type="Proteomes" id="UP001183648">
    <property type="component" value="Unassembled WGS sequence"/>
</dbReference>
<dbReference type="EMBL" id="JAVDYG010000001">
    <property type="protein sequence ID" value="MDR7363715.1"/>
    <property type="molecule type" value="Genomic_DNA"/>
</dbReference>
<evidence type="ECO:0000256" key="8">
    <source>
        <dbReference type="SAM" id="Phobius"/>
    </source>
</evidence>
<gene>
    <name evidence="10" type="ORF">J2S63_003268</name>
</gene>
<dbReference type="PROSITE" id="PS50850">
    <property type="entry name" value="MFS"/>
    <property type="match status" value="1"/>
</dbReference>
<evidence type="ECO:0000313" key="11">
    <source>
        <dbReference type="Proteomes" id="UP001183648"/>
    </source>
</evidence>
<dbReference type="InterPro" id="IPR010290">
    <property type="entry name" value="TM_effector"/>
</dbReference>
<evidence type="ECO:0000256" key="4">
    <source>
        <dbReference type="ARBA" id="ARBA00022692"/>
    </source>
</evidence>
<feature type="transmembrane region" description="Helical" evidence="8">
    <location>
        <begin position="315"/>
        <end position="337"/>
    </location>
</feature>
<evidence type="ECO:0000256" key="7">
    <source>
        <dbReference type="SAM" id="MobiDB-lite"/>
    </source>
</evidence>
<keyword evidence="2" id="KW-0813">Transport</keyword>
<dbReference type="Pfam" id="PF05977">
    <property type="entry name" value="MFS_3"/>
    <property type="match status" value="1"/>
</dbReference>
<protein>
    <submittedName>
        <fullName evidence="10">MFS family permease</fullName>
    </submittedName>
</protein>
<feature type="transmembrane region" description="Helical" evidence="8">
    <location>
        <begin position="263"/>
        <end position="282"/>
    </location>
</feature>